<protein>
    <submittedName>
        <fullName evidence="1">Uncharacterized protein</fullName>
    </submittedName>
</protein>
<keyword evidence="2" id="KW-1185">Reference proteome</keyword>
<dbReference type="Proteomes" id="UP000479190">
    <property type="component" value="Unassembled WGS sequence"/>
</dbReference>
<accession>A0A6H5I2G8</accession>
<name>A0A6H5I2G8_9HYME</name>
<proteinExistence type="predicted"/>
<reference evidence="1 2" key="1">
    <citation type="submission" date="2020-02" db="EMBL/GenBank/DDBJ databases">
        <authorList>
            <person name="Ferguson B K."/>
        </authorList>
    </citation>
    <scope>NUCLEOTIDE SEQUENCE [LARGE SCALE GENOMIC DNA]</scope>
</reference>
<dbReference type="EMBL" id="CADCXV010000661">
    <property type="protein sequence ID" value="CAB0031997.1"/>
    <property type="molecule type" value="Genomic_DNA"/>
</dbReference>
<evidence type="ECO:0000313" key="2">
    <source>
        <dbReference type="Proteomes" id="UP000479190"/>
    </source>
</evidence>
<sequence length="111" mass="12366">MVEAAYEHCEPRRDRVGRTWRQRGAVAEAAAAAAEPARAAAIFPYLQSAADFDESLVCKKINTGHSLTPARSALHPSSTHRIQLISAYNTSIHAIDHIHMRETHERTFFPC</sequence>
<organism evidence="1 2">
    <name type="scientific">Trichogramma brassicae</name>
    <dbReference type="NCBI Taxonomy" id="86971"/>
    <lineage>
        <taxon>Eukaryota</taxon>
        <taxon>Metazoa</taxon>
        <taxon>Ecdysozoa</taxon>
        <taxon>Arthropoda</taxon>
        <taxon>Hexapoda</taxon>
        <taxon>Insecta</taxon>
        <taxon>Pterygota</taxon>
        <taxon>Neoptera</taxon>
        <taxon>Endopterygota</taxon>
        <taxon>Hymenoptera</taxon>
        <taxon>Apocrita</taxon>
        <taxon>Proctotrupomorpha</taxon>
        <taxon>Chalcidoidea</taxon>
        <taxon>Trichogrammatidae</taxon>
        <taxon>Trichogramma</taxon>
    </lineage>
</organism>
<dbReference type="AlphaFoldDB" id="A0A6H5I2G8"/>
<evidence type="ECO:0000313" key="1">
    <source>
        <dbReference type="EMBL" id="CAB0031997.1"/>
    </source>
</evidence>
<gene>
    <name evidence="1" type="ORF">TBRA_LOCUS3951</name>
</gene>